<proteinExistence type="predicted"/>
<feature type="compositionally biased region" description="Basic and acidic residues" evidence="2">
    <location>
        <begin position="296"/>
        <end position="309"/>
    </location>
</feature>
<keyword evidence="1" id="KW-0694">RNA-binding</keyword>
<protein>
    <recommendedName>
        <fullName evidence="3">THUMP domain-containing protein</fullName>
    </recommendedName>
</protein>
<dbReference type="CDD" id="cd11717">
    <property type="entry name" value="THUMP_THUMPD1_like"/>
    <property type="match status" value="1"/>
</dbReference>
<dbReference type="Proteomes" id="UP001165065">
    <property type="component" value="Unassembled WGS sequence"/>
</dbReference>
<feature type="compositionally biased region" description="Low complexity" evidence="2">
    <location>
        <begin position="122"/>
        <end position="134"/>
    </location>
</feature>
<evidence type="ECO:0000256" key="1">
    <source>
        <dbReference type="PROSITE-ProRule" id="PRU00529"/>
    </source>
</evidence>
<dbReference type="Gene3D" id="3.30.2300.10">
    <property type="entry name" value="THUMP superfamily"/>
    <property type="match status" value="1"/>
</dbReference>
<dbReference type="OrthoDB" id="367221at2759"/>
<evidence type="ECO:0000259" key="3">
    <source>
        <dbReference type="PROSITE" id="PS51165"/>
    </source>
</evidence>
<dbReference type="InterPro" id="IPR040183">
    <property type="entry name" value="THUMPD1-like"/>
</dbReference>
<keyword evidence="5" id="KW-1185">Reference proteome</keyword>
<evidence type="ECO:0000313" key="4">
    <source>
        <dbReference type="EMBL" id="GMI30619.1"/>
    </source>
</evidence>
<dbReference type="PANTHER" id="PTHR13452:SF10">
    <property type="entry name" value="THUMP DOMAIN-CONTAINING PROTEIN 1"/>
    <property type="match status" value="1"/>
</dbReference>
<feature type="compositionally biased region" description="Basic and acidic residues" evidence="2">
    <location>
        <begin position="105"/>
        <end position="121"/>
    </location>
</feature>
<evidence type="ECO:0000313" key="5">
    <source>
        <dbReference type="Proteomes" id="UP001165065"/>
    </source>
</evidence>
<comment type="caution">
    <text evidence="4">The sequence shown here is derived from an EMBL/GenBank/DDBJ whole genome shotgun (WGS) entry which is preliminary data.</text>
</comment>
<dbReference type="SMART" id="SM00981">
    <property type="entry name" value="THUMP"/>
    <property type="match status" value="1"/>
</dbReference>
<feature type="region of interest" description="Disordered" evidence="2">
    <location>
        <begin position="105"/>
        <end position="146"/>
    </location>
</feature>
<dbReference type="PROSITE" id="PS51165">
    <property type="entry name" value="THUMP"/>
    <property type="match status" value="1"/>
</dbReference>
<sequence>MSKRSWGNGGGATTKLAQARGYPMILASVPRGVERRAARELKEMVLYHLREVEGDEEGEDSAPLTLDEELELLRKKKPSSGGSKFGIDVFDSDVTGLIVVSFRSSERTERPQKQAKTDVTKTDVTSSSSITPSHTPTPSPSPSQPRAVVNTVVDALVAASLSLTSTAPESRYILRVIPLMVSCYFDLEEIRVASASVLSAIKDVLEAENLSKASFGIQVKRRLSNKLPKKEELISLIAGQFDTKSFEVDLDDPDFTIFVEVIKNVVGIGYVRGYKSKKRMNLLELTTGDVGDGNNDDNKKGDNCDVKKS</sequence>
<dbReference type="GO" id="GO:0006400">
    <property type="term" value="P:tRNA modification"/>
    <property type="evidence" value="ECO:0007669"/>
    <property type="project" value="InterPro"/>
</dbReference>
<organism evidence="4 5">
    <name type="scientific">Triparma columacea</name>
    <dbReference type="NCBI Taxonomy" id="722753"/>
    <lineage>
        <taxon>Eukaryota</taxon>
        <taxon>Sar</taxon>
        <taxon>Stramenopiles</taxon>
        <taxon>Ochrophyta</taxon>
        <taxon>Bolidophyceae</taxon>
        <taxon>Parmales</taxon>
        <taxon>Triparmaceae</taxon>
        <taxon>Triparma</taxon>
    </lineage>
</organism>
<feature type="region of interest" description="Disordered" evidence="2">
    <location>
        <begin position="287"/>
        <end position="309"/>
    </location>
</feature>
<name>A0A9W7L532_9STRA</name>
<gene>
    <name evidence="4" type="ORF">TrCOL_g2225</name>
</gene>
<dbReference type="AlphaFoldDB" id="A0A9W7L532"/>
<accession>A0A9W7L532</accession>
<reference evidence="5" key="1">
    <citation type="journal article" date="2023" name="Commun. Biol.">
        <title>Genome analysis of Parmales, the sister group of diatoms, reveals the evolutionary specialization of diatoms from phago-mixotrophs to photoautotrophs.</title>
        <authorList>
            <person name="Ban H."/>
            <person name="Sato S."/>
            <person name="Yoshikawa S."/>
            <person name="Yamada K."/>
            <person name="Nakamura Y."/>
            <person name="Ichinomiya M."/>
            <person name="Sato N."/>
            <person name="Blanc-Mathieu R."/>
            <person name="Endo H."/>
            <person name="Kuwata A."/>
            <person name="Ogata H."/>
        </authorList>
    </citation>
    <scope>NUCLEOTIDE SEQUENCE [LARGE SCALE GENOMIC DNA]</scope>
</reference>
<dbReference type="InterPro" id="IPR004114">
    <property type="entry name" value="THUMP_dom"/>
</dbReference>
<dbReference type="SUPFAM" id="SSF143437">
    <property type="entry name" value="THUMP domain-like"/>
    <property type="match status" value="1"/>
</dbReference>
<feature type="domain" description="THUMP" evidence="3">
    <location>
        <begin position="161"/>
        <end position="272"/>
    </location>
</feature>
<dbReference type="PANTHER" id="PTHR13452">
    <property type="entry name" value="THUMP DOMAIN CONTAINING PROTEIN 1-RELATED"/>
    <property type="match status" value="1"/>
</dbReference>
<dbReference type="EMBL" id="BRYA01000001">
    <property type="protein sequence ID" value="GMI30619.1"/>
    <property type="molecule type" value="Genomic_DNA"/>
</dbReference>
<dbReference type="Pfam" id="PF02926">
    <property type="entry name" value="THUMP"/>
    <property type="match status" value="1"/>
</dbReference>
<evidence type="ECO:0000256" key="2">
    <source>
        <dbReference type="SAM" id="MobiDB-lite"/>
    </source>
</evidence>
<dbReference type="GO" id="GO:0003723">
    <property type="term" value="F:RNA binding"/>
    <property type="evidence" value="ECO:0007669"/>
    <property type="project" value="UniProtKB-UniRule"/>
</dbReference>